<feature type="domain" description="Ig-like" evidence="5">
    <location>
        <begin position="26"/>
        <end position="115"/>
    </location>
</feature>
<accession>A0AAE0XP52</accession>
<dbReference type="GO" id="GO:0050808">
    <property type="term" value="P:synapse organization"/>
    <property type="evidence" value="ECO:0007669"/>
    <property type="project" value="TreeGrafter"/>
</dbReference>
<feature type="chain" id="PRO_5042142298" description="Ig-like domain-containing protein" evidence="4">
    <location>
        <begin position="22"/>
        <end position="289"/>
    </location>
</feature>
<evidence type="ECO:0000256" key="2">
    <source>
        <dbReference type="ARBA" id="ARBA00023157"/>
    </source>
</evidence>
<dbReference type="SUPFAM" id="SSF48726">
    <property type="entry name" value="Immunoglobulin"/>
    <property type="match status" value="1"/>
</dbReference>
<evidence type="ECO:0000259" key="5">
    <source>
        <dbReference type="PROSITE" id="PS50835"/>
    </source>
</evidence>
<dbReference type="GO" id="GO:0043025">
    <property type="term" value="C:neuronal cell body"/>
    <property type="evidence" value="ECO:0007669"/>
    <property type="project" value="TreeGrafter"/>
</dbReference>
<proteinExistence type="predicted"/>
<dbReference type="InterPro" id="IPR013098">
    <property type="entry name" value="Ig_I-set"/>
</dbReference>
<evidence type="ECO:0000256" key="1">
    <source>
        <dbReference type="ARBA" id="ARBA00022729"/>
    </source>
</evidence>
<keyword evidence="2" id="KW-1015">Disulfide bond</keyword>
<dbReference type="InterPro" id="IPR003598">
    <property type="entry name" value="Ig_sub2"/>
</dbReference>
<dbReference type="PANTHER" id="PTHR45080:SF8">
    <property type="entry name" value="IG-LIKE DOMAIN-CONTAINING PROTEIN"/>
    <property type="match status" value="1"/>
</dbReference>
<dbReference type="PROSITE" id="PS50835">
    <property type="entry name" value="IG_LIKE"/>
    <property type="match status" value="1"/>
</dbReference>
<dbReference type="Gene3D" id="2.60.40.10">
    <property type="entry name" value="Immunoglobulins"/>
    <property type="match status" value="1"/>
</dbReference>
<dbReference type="SMART" id="SM00408">
    <property type="entry name" value="IGc2"/>
    <property type="match status" value="1"/>
</dbReference>
<evidence type="ECO:0000313" key="6">
    <source>
        <dbReference type="EMBL" id="KAK3699245.1"/>
    </source>
</evidence>
<dbReference type="Proteomes" id="UP001283361">
    <property type="component" value="Unassembled WGS sequence"/>
</dbReference>
<dbReference type="GO" id="GO:0030424">
    <property type="term" value="C:axon"/>
    <property type="evidence" value="ECO:0007669"/>
    <property type="project" value="TreeGrafter"/>
</dbReference>
<dbReference type="InterPro" id="IPR050958">
    <property type="entry name" value="Cell_Adh-Cytoskel_Orgn"/>
</dbReference>
<dbReference type="PANTHER" id="PTHR45080">
    <property type="entry name" value="CONTACTIN 5"/>
    <property type="match status" value="1"/>
</dbReference>
<dbReference type="AlphaFoldDB" id="A0AAE0XP52"/>
<feature type="signal peptide" evidence="4">
    <location>
        <begin position="1"/>
        <end position="21"/>
    </location>
</feature>
<sequence length="289" mass="31825">MGPRGLLQVTVLVTLLGCTLASDRVPKITMVPEDTRVTEEDKVSLFCRASGEPAPTITWEINGEKINNNADFEISEGPYISSLRIKKARYGDHNKKFTCEAHNKLGNTRAAADVFIYRKKDGPEARRNLCLIRVSDKATEKTSNNSCLLYCKRTTSKNKCSDQSNTIFVSISCVVVLWHESCCSTSAHHDTRVESTATTPTVVCRVLCVRDIQISPRLVKCCLFQIASSASPPDKATPLILECRSGVLAAVYSPGAIHVCDLDLNFGIVCVGRWAADLRRTLQMAPFQP</sequence>
<keyword evidence="1 4" id="KW-0732">Signal</keyword>
<dbReference type="InterPro" id="IPR013783">
    <property type="entry name" value="Ig-like_fold"/>
</dbReference>
<keyword evidence="3" id="KW-0393">Immunoglobulin domain</keyword>
<dbReference type="FunFam" id="2.60.40.10:FF:000107">
    <property type="entry name" value="Myosin, light chain kinase a"/>
    <property type="match status" value="1"/>
</dbReference>
<dbReference type="InterPro" id="IPR036179">
    <property type="entry name" value="Ig-like_dom_sf"/>
</dbReference>
<evidence type="ECO:0000313" key="7">
    <source>
        <dbReference type="Proteomes" id="UP001283361"/>
    </source>
</evidence>
<reference evidence="6" key="1">
    <citation type="journal article" date="2023" name="G3 (Bethesda)">
        <title>A reference genome for the long-term kleptoplast-retaining sea slug Elysia crispata morphotype clarki.</title>
        <authorList>
            <person name="Eastman K.E."/>
            <person name="Pendleton A.L."/>
            <person name="Shaikh M.A."/>
            <person name="Suttiyut T."/>
            <person name="Ogas R."/>
            <person name="Tomko P."/>
            <person name="Gavelis G."/>
            <person name="Widhalm J.R."/>
            <person name="Wisecaver J.H."/>
        </authorList>
    </citation>
    <scope>NUCLEOTIDE SEQUENCE</scope>
    <source>
        <strain evidence="6">ECLA1</strain>
    </source>
</reference>
<gene>
    <name evidence="6" type="ORF">RRG08_014347</name>
</gene>
<evidence type="ECO:0000256" key="3">
    <source>
        <dbReference type="ARBA" id="ARBA00023319"/>
    </source>
</evidence>
<dbReference type="Pfam" id="PF07679">
    <property type="entry name" value="I-set"/>
    <property type="match status" value="1"/>
</dbReference>
<dbReference type="SMART" id="SM00409">
    <property type="entry name" value="IG"/>
    <property type="match status" value="1"/>
</dbReference>
<keyword evidence="7" id="KW-1185">Reference proteome</keyword>
<evidence type="ECO:0000256" key="4">
    <source>
        <dbReference type="SAM" id="SignalP"/>
    </source>
</evidence>
<organism evidence="6 7">
    <name type="scientific">Elysia crispata</name>
    <name type="common">lettuce slug</name>
    <dbReference type="NCBI Taxonomy" id="231223"/>
    <lineage>
        <taxon>Eukaryota</taxon>
        <taxon>Metazoa</taxon>
        <taxon>Spiralia</taxon>
        <taxon>Lophotrochozoa</taxon>
        <taxon>Mollusca</taxon>
        <taxon>Gastropoda</taxon>
        <taxon>Heterobranchia</taxon>
        <taxon>Euthyneura</taxon>
        <taxon>Panpulmonata</taxon>
        <taxon>Sacoglossa</taxon>
        <taxon>Placobranchoidea</taxon>
        <taxon>Plakobranchidae</taxon>
        <taxon>Elysia</taxon>
    </lineage>
</organism>
<dbReference type="GO" id="GO:0005886">
    <property type="term" value="C:plasma membrane"/>
    <property type="evidence" value="ECO:0007669"/>
    <property type="project" value="TreeGrafter"/>
</dbReference>
<dbReference type="PROSITE" id="PS51257">
    <property type="entry name" value="PROKAR_LIPOPROTEIN"/>
    <property type="match status" value="1"/>
</dbReference>
<dbReference type="InterPro" id="IPR003599">
    <property type="entry name" value="Ig_sub"/>
</dbReference>
<comment type="caution">
    <text evidence="6">The sequence shown here is derived from an EMBL/GenBank/DDBJ whole genome shotgun (WGS) entry which is preliminary data.</text>
</comment>
<dbReference type="EMBL" id="JAWDGP010007948">
    <property type="protein sequence ID" value="KAK3699245.1"/>
    <property type="molecule type" value="Genomic_DNA"/>
</dbReference>
<dbReference type="GO" id="GO:0008046">
    <property type="term" value="F:axon guidance receptor activity"/>
    <property type="evidence" value="ECO:0007669"/>
    <property type="project" value="TreeGrafter"/>
</dbReference>
<name>A0AAE0XP52_9GAST</name>
<dbReference type="InterPro" id="IPR007110">
    <property type="entry name" value="Ig-like_dom"/>
</dbReference>
<dbReference type="GO" id="GO:0007156">
    <property type="term" value="P:homophilic cell adhesion via plasma membrane adhesion molecules"/>
    <property type="evidence" value="ECO:0007669"/>
    <property type="project" value="TreeGrafter"/>
</dbReference>
<protein>
    <recommendedName>
        <fullName evidence="5">Ig-like domain-containing protein</fullName>
    </recommendedName>
</protein>